<evidence type="ECO:0000313" key="2">
    <source>
        <dbReference type="Proteomes" id="UP000034803"/>
    </source>
</evidence>
<gene>
    <name evidence="1" type="ORF">UR21_C0024G0005</name>
</gene>
<protein>
    <submittedName>
        <fullName evidence="1">Uncharacterized protein</fullName>
    </submittedName>
</protein>
<evidence type="ECO:0000313" key="1">
    <source>
        <dbReference type="EMBL" id="KKP30812.1"/>
    </source>
</evidence>
<organism evidence="1 2">
    <name type="scientific">Candidatus Woesebacteria bacterium GW2011_GWC2_31_9</name>
    <dbReference type="NCBI Taxonomy" id="1618586"/>
    <lineage>
        <taxon>Bacteria</taxon>
        <taxon>Candidatus Woeseibacteriota</taxon>
    </lineage>
</organism>
<dbReference type="Proteomes" id="UP000034803">
    <property type="component" value="Unassembled WGS sequence"/>
</dbReference>
<proteinExistence type="predicted"/>
<dbReference type="EMBL" id="LBOI01000024">
    <property type="protein sequence ID" value="KKP30812.1"/>
    <property type="molecule type" value="Genomic_DNA"/>
</dbReference>
<comment type="caution">
    <text evidence="1">The sequence shown here is derived from an EMBL/GenBank/DDBJ whole genome shotgun (WGS) entry which is preliminary data.</text>
</comment>
<reference evidence="1 2" key="1">
    <citation type="journal article" date="2015" name="Nature">
        <title>rRNA introns, odd ribosomes, and small enigmatic genomes across a large radiation of phyla.</title>
        <authorList>
            <person name="Brown C.T."/>
            <person name="Hug L.A."/>
            <person name="Thomas B.C."/>
            <person name="Sharon I."/>
            <person name="Castelle C.J."/>
            <person name="Singh A."/>
            <person name="Wilkins M.J."/>
            <person name="Williams K.H."/>
            <person name="Banfield J.F."/>
        </authorList>
    </citation>
    <scope>NUCLEOTIDE SEQUENCE [LARGE SCALE GENOMIC DNA]</scope>
</reference>
<dbReference type="AlphaFoldDB" id="A0A0G0BID8"/>
<accession>A0A0G0BID8</accession>
<name>A0A0G0BID8_9BACT</name>
<sequence>MATVKSEKRVSTYHGIENLFTPDVFFNLMGWTDRECHTERIRYAISNFHYAAGEKLSFIFGTEKFGNITRAITSLGVLSLARFHNITNEQIEKIIEDSKGKGFELLKKEIEYICSCRNIHADKIKEKLTDITSLYGGNKYNNILRTMLNMNANDSDMENRKTININAFQFNTICEKELNENMYKLQRNSENCVVNIYISKIVSHINNKIRTNYRRNDTKSEICRGAHVAGLYIVSKWIINGTLPKYDEYYSASLLSDIKDVVYSNIKG</sequence>